<protein>
    <submittedName>
        <fullName evidence="2">Carboxypeptidase-like regulatory domain-containing protein</fullName>
    </submittedName>
</protein>
<dbReference type="InterPro" id="IPR008969">
    <property type="entry name" value="CarboxyPept-like_regulatory"/>
</dbReference>
<evidence type="ECO:0000256" key="1">
    <source>
        <dbReference type="SAM" id="Phobius"/>
    </source>
</evidence>
<name>A0AAT9GP37_9CREN</name>
<keyword evidence="1" id="KW-0812">Transmembrane</keyword>
<organism evidence="2">
    <name type="scientific">Sulfurisphaera javensis</name>
    <dbReference type="NCBI Taxonomy" id="2049879"/>
    <lineage>
        <taxon>Archaea</taxon>
        <taxon>Thermoproteota</taxon>
        <taxon>Thermoprotei</taxon>
        <taxon>Sulfolobales</taxon>
        <taxon>Sulfolobaceae</taxon>
        <taxon>Sulfurisphaera</taxon>
    </lineage>
</organism>
<dbReference type="AlphaFoldDB" id="A0AAT9GP37"/>
<sequence length="462" mass="49277">MRFTLVLGLILLISIVGLIWVDSNILAGTSSLTIVTPYQGEVFHYGQELVIEVQTTPNTPVSIGVVNPLGKETPSAPVESNSTGYVVVNFWTWGTIAGVNNYTGAYEVIVTAQTPSGIVTQTVTVYYEPYTATIEVTVVNEQNVPLAGATVKAYNVTNGLHEFLTSAVTNASGTAILHVYAFNFTENIEIVASYPGYVNSSATVAVKAMQTIPVTIKLYPAVVTILAVEELQNNKIIAPLNPSGYTSFTGYAGDEISILFEVLFANMKVTNATVSAMVVTPEGTVSITPTLTSSGYYNVTFMLPSINSTYEGYVEINATYSGVTNTLSVPIEVQVNFTQLIDQEINKLNAEIQTLNTTVYTLMNEIKSLNDSISSLSGELSTVSSDISTLESEITTLKTSVSSLNTTVSNLKGTVQSLSSEVNSLNSKLNSITPLVYGGLIAGIIGLIVAIVAIVLVYRKIS</sequence>
<dbReference type="RefSeq" id="WP_369610804.1">
    <property type="nucleotide sequence ID" value="NZ_AP031322.1"/>
</dbReference>
<dbReference type="EMBL" id="AP031322">
    <property type="protein sequence ID" value="BFH72593.1"/>
    <property type="molecule type" value="Genomic_DNA"/>
</dbReference>
<feature type="transmembrane region" description="Helical" evidence="1">
    <location>
        <begin position="435"/>
        <end position="458"/>
    </location>
</feature>
<reference evidence="2" key="1">
    <citation type="submission" date="2024-03" db="EMBL/GenBank/DDBJ databases">
        <title>Complete genome sequence of Sulfurisphaera javensis strain KD-1.</title>
        <authorList>
            <person name="Sakai H."/>
            <person name="Nur N."/>
            <person name="Suwanto A."/>
            <person name="Kurosawa N."/>
        </authorList>
    </citation>
    <scope>NUCLEOTIDE SEQUENCE</scope>
    <source>
        <strain evidence="2">KD-1</strain>
    </source>
</reference>
<proteinExistence type="predicted"/>
<dbReference type="Gene3D" id="2.60.40.1120">
    <property type="entry name" value="Carboxypeptidase-like, regulatory domain"/>
    <property type="match status" value="1"/>
</dbReference>
<gene>
    <name evidence="2" type="ORF">SJAV_05370</name>
</gene>
<dbReference type="SUPFAM" id="SSF58100">
    <property type="entry name" value="Bacterial hemolysins"/>
    <property type="match status" value="1"/>
</dbReference>
<dbReference type="GO" id="GO:0004180">
    <property type="term" value="F:carboxypeptidase activity"/>
    <property type="evidence" value="ECO:0007669"/>
    <property type="project" value="UniProtKB-KW"/>
</dbReference>
<evidence type="ECO:0000313" key="2">
    <source>
        <dbReference type="EMBL" id="BFH72593.1"/>
    </source>
</evidence>
<keyword evidence="1" id="KW-0472">Membrane</keyword>
<accession>A0AAT9GP37</accession>
<dbReference type="KEGG" id="sjv:SJAV_05370"/>
<dbReference type="GeneID" id="92353470"/>
<keyword evidence="2" id="KW-0121">Carboxypeptidase</keyword>
<dbReference type="Gene3D" id="1.20.5.340">
    <property type="match status" value="2"/>
</dbReference>
<keyword evidence="2" id="KW-0645">Protease</keyword>
<keyword evidence="2" id="KW-0378">Hydrolase</keyword>
<keyword evidence="1" id="KW-1133">Transmembrane helix</keyword>
<dbReference type="SUPFAM" id="SSF49464">
    <property type="entry name" value="Carboxypeptidase regulatory domain-like"/>
    <property type="match status" value="1"/>
</dbReference>